<keyword evidence="1" id="KW-0732">Signal</keyword>
<dbReference type="CDD" id="cd16325">
    <property type="entry name" value="LolA"/>
    <property type="match status" value="1"/>
</dbReference>
<dbReference type="Proteomes" id="UP000003586">
    <property type="component" value="Chromosome"/>
</dbReference>
<gene>
    <name evidence="2" type="ORF">NIASO_13480</name>
</gene>
<dbReference type="PANTHER" id="PTHR35869">
    <property type="entry name" value="OUTER-MEMBRANE LIPOPROTEIN CARRIER PROTEIN"/>
    <property type="match status" value="1"/>
</dbReference>
<dbReference type="KEGG" id="nso:NIASO_13480"/>
<dbReference type="AlphaFoldDB" id="W0F271"/>
<dbReference type="HOGENOM" id="CLU_091014_2_0_10"/>
<dbReference type="InterPro" id="IPR029046">
    <property type="entry name" value="LolA/LolB/LppX"/>
</dbReference>
<proteinExistence type="predicted"/>
<dbReference type="EMBL" id="CP007035">
    <property type="protein sequence ID" value="AHF15898.1"/>
    <property type="molecule type" value="Genomic_DNA"/>
</dbReference>
<protein>
    <submittedName>
        <fullName evidence="2">Cell envelope biogenesis protein LolA</fullName>
    </submittedName>
</protein>
<evidence type="ECO:0000313" key="2">
    <source>
        <dbReference type="EMBL" id="AHF15898.1"/>
    </source>
</evidence>
<name>W0F271_9BACT</name>
<dbReference type="PANTHER" id="PTHR35869:SF1">
    <property type="entry name" value="OUTER-MEMBRANE LIPOPROTEIN CARRIER PROTEIN"/>
    <property type="match status" value="1"/>
</dbReference>
<accession>W0F271</accession>
<evidence type="ECO:0000256" key="1">
    <source>
        <dbReference type="ARBA" id="ARBA00022729"/>
    </source>
</evidence>
<dbReference type="SUPFAM" id="SSF89392">
    <property type="entry name" value="Prokaryotic lipoproteins and lipoprotein localization factors"/>
    <property type="match status" value="1"/>
</dbReference>
<dbReference type="eggNOG" id="COG2834">
    <property type="taxonomic scope" value="Bacteria"/>
</dbReference>
<dbReference type="Pfam" id="PF03548">
    <property type="entry name" value="LolA"/>
    <property type="match status" value="1"/>
</dbReference>
<evidence type="ECO:0000313" key="3">
    <source>
        <dbReference type="Proteomes" id="UP000003586"/>
    </source>
</evidence>
<reference evidence="2 3" key="1">
    <citation type="submission" date="2013-12" db="EMBL/GenBank/DDBJ databases">
        <authorList>
            <consortium name="DOE Joint Genome Institute"/>
            <person name="Eisen J."/>
            <person name="Huntemann M."/>
            <person name="Han J."/>
            <person name="Chen A."/>
            <person name="Kyrpides N."/>
            <person name="Mavromatis K."/>
            <person name="Markowitz V."/>
            <person name="Palaniappan K."/>
            <person name="Ivanova N."/>
            <person name="Schaumberg A."/>
            <person name="Pati A."/>
            <person name="Liolios K."/>
            <person name="Nordberg H.P."/>
            <person name="Cantor M.N."/>
            <person name="Hua S.X."/>
            <person name="Woyke T."/>
        </authorList>
    </citation>
    <scope>NUCLEOTIDE SEQUENCE [LARGE SCALE GENOMIC DNA]</scope>
    <source>
        <strain evidence="3">DSM 19437</strain>
    </source>
</reference>
<organism evidence="2 3">
    <name type="scientific">Niabella soli DSM 19437</name>
    <dbReference type="NCBI Taxonomy" id="929713"/>
    <lineage>
        <taxon>Bacteria</taxon>
        <taxon>Pseudomonadati</taxon>
        <taxon>Bacteroidota</taxon>
        <taxon>Chitinophagia</taxon>
        <taxon>Chitinophagales</taxon>
        <taxon>Chitinophagaceae</taxon>
        <taxon>Niabella</taxon>
    </lineage>
</organism>
<keyword evidence="3" id="KW-1185">Reference proteome</keyword>
<dbReference type="STRING" id="929713.NIASO_13480"/>
<sequence length="202" mass="22581">MVLFADLSLAGFAQYKPVGDAASIKRQFAVASQKINSIAADFTQVKSLSMLSEKLTSKGKFYFKRDNRVRMEYTTPYQYLMVLNGNKVSIKDGQKTNKMSAGSSKLFQQINQLMMDCIKGTVFDNPDFSVQLLENNSSYLAAMTPVTKEMKALFRQVKVTMAKGSFVVSEVQMIDTRGDNTTIRYSGQKLNTTLPDALFVIN</sequence>
<dbReference type="InterPro" id="IPR004564">
    <property type="entry name" value="OM_lipoprot_carrier_LolA-like"/>
</dbReference>
<dbReference type="Gene3D" id="2.50.20.10">
    <property type="entry name" value="Lipoprotein localisation LolA/LolB/LppX"/>
    <property type="match status" value="1"/>
</dbReference>